<dbReference type="Pfam" id="PF00072">
    <property type="entry name" value="Response_reg"/>
    <property type="match status" value="1"/>
</dbReference>
<feature type="domain" description="Response regulatory" evidence="4">
    <location>
        <begin position="126"/>
        <end position="243"/>
    </location>
</feature>
<dbReference type="PROSITE" id="PS50887">
    <property type="entry name" value="GGDEF"/>
    <property type="match status" value="1"/>
</dbReference>
<dbReference type="InterPro" id="IPR001789">
    <property type="entry name" value="Sig_transdc_resp-reg_receiver"/>
</dbReference>
<evidence type="ECO:0000313" key="6">
    <source>
        <dbReference type="EMBL" id="QTD51537.1"/>
    </source>
</evidence>
<dbReference type="SUPFAM" id="SSF55073">
    <property type="entry name" value="Nucleotide cyclase"/>
    <property type="match status" value="1"/>
</dbReference>
<keyword evidence="7" id="KW-1185">Reference proteome</keyword>
<dbReference type="SUPFAM" id="SSF52172">
    <property type="entry name" value="CheY-like"/>
    <property type="match status" value="1"/>
</dbReference>
<dbReference type="KEGG" id="scor:J3U87_03630"/>
<gene>
    <name evidence="6" type="ORF">J3U87_03630</name>
</gene>
<reference evidence="6" key="1">
    <citation type="submission" date="2021-03" db="EMBL/GenBank/DDBJ databases">
        <title>Acanthopleuribacteraceae sp. M133.</title>
        <authorList>
            <person name="Wang G."/>
        </authorList>
    </citation>
    <scope>NUCLEOTIDE SEQUENCE</scope>
    <source>
        <strain evidence="6">M133</strain>
    </source>
</reference>
<dbReference type="SMART" id="SM00267">
    <property type="entry name" value="GGDEF"/>
    <property type="match status" value="1"/>
</dbReference>
<dbReference type="InterPro" id="IPR050469">
    <property type="entry name" value="Diguanylate_Cyclase"/>
</dbReference>
<evidence type="ECO:0000256" key="3">
    <source>
        <dbReference type="PROSITE-ProRule" id="PRU00169"/>
    </source>
</evidence>
<keyword evidence="3" id="KW-0597">Phosphoprotein</keyword>
<evidence type="ECO:0000313" key="7">
    <source>
        <dbReference type="Proteomes" id="UP000663929"/>
    </source>
</evidence>
<dbReference type="AlphaFoldDB" id="A0A8A4TQ36"/>
<dbReference type="CDD" id="cd01949">
    <property type="entry name" value="GGDEF"/>
    <property type="match status" value="1"/>
</dbReference>
<dbReference type="FunFam" id="3.30.70.270:FF:000001">
    <property type="entry name" value="Diguanylate cyclase domain protein"/>
    <property type="match status" value="1"/>
</dbReference>
<dbReference type="Gene3D" id="3.30.70.270">
    <property type="match status" value="1"/>
</dbReference>
<proteinExistence type="predicted"/>
<dbReference type="PROSITE" id="PS50110">
    <property type="entry name" value="RESPONSE_REGULATORY"/>
    <property type="match status" value="1"/>
</dbReference>
<evidence type="ECO:0000259" key="5">
    <source>
        <dbReference type="PROSITE" id="PS50887"/>
    </source>
</evidence>
<feature type="domain" description="GGDEF" evidence="5">
    <location>
        <begin position="286"/>
        <end position="417"/>
    </location>
</feature>
<sequence>MNRILIMENVGSVAQLLSYKIRARLQFPVTLAQSPHHARQLVREYGPNFFVGLMEWNETDMSVADLVAFTDDLGLPMIVFVDSPGLEVSDLDQATFIVDTVHKRNIHEVDYVTGLVHRLYHNRTVKVLVVDDAAFARKHMRNLLERHQLSVVEASNGWQALELLEAHPDIRLAVIDYFMPRMDGLELIGRIRDRHPPDEMAIIGISAHDSGSAPERLLKGGANDFLAKPFSNGEFLCRVVRNLEDLDYLEEIKDAAYRDYLTGLYNRRYFMEAGWKLFANGRRGNIHLCVALIDVDFFKSINDSFGHDVGDRVLSQIAELLQLHLREADLVARFGGEEFCVAALNLGDVDAIRLFEKVRRLIDEHRFQVGSNILRVAVSIGVCTHLGNSLEEMICEADRSLYRAKHKGRNNVVVNMA</sequence>
<evidence type="ECO:0000259" key="4">
    <source>
        <dbReference type="PROSITE" id="PS50110"/>
    </source>
</evidence>
<evidence type="ECO:0000256" key="1">
    <source>
        <dbReference type="ARBA" id="ARBA00012528"/>
    </source>
</evidence>
<accession>A0A8A4TQ36</accession>
<comment type="catalytic activity">
    <reaction evidence="2">
        <text>2 GTP = 3',3'-c-di-GMP + 2 diphosphate</text>
        <dbReference type="Rhea" id="RHEA:24898"/>
        <dbReference type="ChEBI" id="CHEBI:33019"/>
        <dbReference type="ChEBI" id="CHEBI:37565"/>
        <dbReference type="ChEBI" id="CHEBI:58805"/>
        <dbReference type="EC" id="2.7.7.65"/>
    </reaction>
</comment>
<dbReference type="Pfam" id="PF00990">
    <property type="entry name" value="GGDEF"/>
    <property type="match status" value="1"/>
</dbReference>
<dbReference type="PANTHER" id="PTHR45138">
    <property type="entry name" value="REGULATORY COMPONENTS OF SENSORY TRANSDUCTION SYSTEM"/>
    <property type="match status" value="1"/>
</dbReference>
<dbReference type="EC" id="2.7.7.65" evidence="1"/>
<dbReference type="SMART" id="SM00448">
    <property type="entry name" value="REC"/>
    <property type="match status" value="1"/>
</dbReference>
<evidence type="ECO:0000256" key="2">
    <source>
        <dbReference type="ARBA" id="ARBA00034247"/>
    </source>
</evidence>
<dbReference type="Gene3D" id="3.40.50.2300">
    <property type="match status" value="1"/>
</dbReference>
<dbReference type="NCBIfam" id="TIGR00254">
    <property type="entry name" value="GGDEF"/>
    <property type="match status" value="1"/>
</dbReference>
<dbReference type="GO" id="GO:1902201">
    <property type="term" value="P:negative regulation of bacterial-type flagellum-dependent cell motility"/>
    <property type="evidence" value="ECO:0007669"/>
    <property type="project" value="TreeGrafter"/>
</dbReference>
<dbReference type="Proteomes" id="UP000663929">
    <property type="component" value="Chromosome"/>
</dbReference>
<dbReference type="GO" id="GO:0043709">
    <property type="term" value="P:cell adhesion involved in single-species biofilm formation"/>
    <property type="evidence" value="ECO:0007669"/>
    <property type="project" value="TreeGrafter"/>
</dbReference>
<dbReference type="InterPro" id="IPR011006">
    <property type="entry name" value="CheY-like_superfamily"/>
</dbReference>
<dbReference type="GO" id="GO:0052621">
    <property type="term" value="F:diguanylate cyclase activity"/>
    <property type="evidence" value="ECO:0007669"/>
    <property type="project" value="UniProtKB-EC"/>
</dbReference>
<dbReference type="InterPro" id="IPR029787">
    <property type="entry name" value="Nucleotide_cyclase"/>
</dbReference>
<dbReference type="GO" id="GO:0005886">
    <property type="term" value="C:plasma membrane"/>
    <property type="evidence" value="ECO:0007669"/>
    <property type="project" value="TreeGrafter"/>
</dbReference>
<dbReference type="PANTHER" id="PTHR45138:SF9">
    <property type="entry name" value="DIGUANYLATE CYCLASE DGCM-RELATED"/>
    <property type="match status" value="1"/>
</dbReference>
<dbReference type="GO" id="GO:0000160">
    <property type="term" value="P:phosphorelay signal transduction system"/>
    <property type="evidence" value="ECO:0007669"/>
    <property type="project" value="InterPro"/>
</dbReference>
<name>A0A8A4TQ36_SULCO</name>
<organism evidence="6 7">
    <name type="scientific">Sulfidibacter corallicola</name>
    <dbReference type="NCBI Taxonomy" id="2818388"/>
    <lineage>
        <taxon>Bacteria</taxon>
        <taxon>Pseudomonadati</taxon>
        <taxon>Acidobacteriota</taxon>
        <taxon>Holophagae</taxon>
        <taxon>Acanthopleuribacterales</taxon>
        <taxon>Acanthopleuribacteraceae</taxon>
        <taxon>Sulfidibacter</taxon>
    </lineage>
</organism>
<dbReference type="EMBL" id="CP071793">
    <property type="protein sequence ID" value="QTD51537.1"/>
    <property type="molecule type" value="Genomic_DNA"/>
</dbReference>
<protein>
    <recommendedName>
        <fullName evidence="1">diguanylate cyclase</fullName>
        <ecNumber evidence="1">2.7.7.65</ecNumber>
    </recommendedName>
</protein>
<dbReference type="InterPro" id="IPR043128">
    <property type="entry name" value="Rev_trsase/Diguanyl_cyclase"/>
</dbReference>
<dbReference type="InterPro" id="IPR000160">
    <property type="entry name" value="GGDEF_dom"/>
</dbReference>
<dbReference type="RefSeq" id="WP_237381665.1">
    <property type="nucleotide sequence ID" value="NZ_CP071793.1"/>
</dbReference>
<feature type="modified residue" description="4-aspartylphosphate" evidence="3">
    <location>
        <position position="176"/>
    </location>
</feature>